<keyword evidence="2" id="KW-0560">Oxidoreductase</keyword>
<dbReference type="PRINTS" id="PR00081">
    <property type="entry name" value="GDHRDH"/>
</dbReference>
<dbReference type="EMBL" id="JBHTMK010000007">
    <property type="protein sequence ID" value="MFD1365016.1"/>
    <property type="molecule type" value="Genomic_DNA"/>
</dbReference>
<dbReference type="InterPro" id="IPR036291">
    <property type="entry name" value="NAD(P)-bd_dom_sf"/>
</dbReference>
<comment type="caution">
    <text evidence="3">The sequence shown here is derived from an EMBL/GenBank/DDBJ whole genome shotgun (WGS) entry which is preliminary data.</text>
</comment>
<gene>
    <name evidence="3" type="ORF">ACFQ5G_06630</name>
</gene>
<dbReference type="Pfam" id="PF13561">
    <property type="entry name" value="adh_short_C2"/>
    <property type="match status" value="1"/>
</dbReference>
<accession>A0ABW4A3D3</accession>
<keyword evidence="4" id="KW-1185">Reference proteome</keyword>
<evidence type="ECO:0000256" key="1">
    <source>
        <dbReference type="ARBA" id="ARBA00006484"/>
    </source>
</evidence>
<sequence length="262" mass="26600">MDLGLAGRGVFVSGGSHGIGRAVVRLLLAEGASVAACARRSADLDAVAAGLDPAVRERFAGFPADVRDAAAVRDAVDAAVARFGRLDGLVVNAGSGRTGGALTTPYDGWVEQFEMKVGAALNTVTAAVGALSGSDAPRIVIVNGITGRAPEPSMAAVSATRAALLNLSRSLAVELADRGILINAVNVGAIRTERQRVRHAATASEMPYEQWCAAEAERRGVLLGRLGEADEVAPIVAVLLSPLASYVTGTSIDVAGGSGGYL</sequence>
<dbReference type="Proteomes" id="UP001597183">
    <property type="component" value="Unassembled WGS sequence"/>
</dbReference>
<evidence type="ECO:0000313" key="4">
    <source>
        <dbReference type="Proteomes" id="UP001597183"/>
    </source>
</evidence>
<evidence type="ECO:0000256" key="2">
    <source>
        <dbReference type="ARBA" id="ARBA00023002"/>
    </source>
</evidence>
<organism evidence="3 4">
    <name type="scientific">Actinoplanes sichuanensis</name>
    <dbReference type="NCBI Taxonomy" id="512349"/>
    <lineage>
        <taxon>Bacteria</taxon>
        <taxon>Bacillati</taxon>
        <taxon>Actinomycetota</taxon>
        <taxon>Actinomycetes</taxon>
        <taxon>Micromonosporales</taxon>
        <taxon>Micromonosporaceae</taxon>
        <taxon>Actinoplanes</taxon>
    </lineage>
</organism>
<dbReference type="Gene3D" id="3.40.50.720">
    <property type="entry name" value="NAD(P)-binding Rossmann-like Domain"/>
    <property type="match status" value="1"/>
</dbReference>
<protein>
    <submittedName>
        <fullName evidence="3">SDR family oxidoreductase</fullName>
    </submittedName>
</protein>
<name>A0ABW4A3D3_9ACTN</name>
<dbReference type="InterPro" id="IPR002347">
    <property type="entry name" value="SDR_fam"/>
</dbReference>
<comment type="similarity">
    <text evidence="1">Belongs to the short-chain dehydrogenases/reductases (SDR) family.</text>
</comment>
<dbReference type="SUPFAM" id="SSF51735">
    <property type="entry name" value="NAD(P)-binding Rossmann-fold domains"/>
    <property type="match status" value="1"/>
</dbReference>
<reference evidence="4" key="1">
    <citation type="journal article" date="2019" name="Int. J. Syst. Evol. Microbiol.">
        <title>The Global Catalogue of Microorganisms (GCM) 10K type strain sequencing project: providing services to taxonomists for standard genome sequencing and annotation.</title>
        <authorList>
            <consortium name="The Broad Institute Genomics Platform"/>
            <consortium name="The Broad Institute Genome Sequencing Center for Infectious Disease"/>
            <person name="Wu L."/>
            <person name="Ma J."/>
        </authorList>
    </citation>
    <scope>NUCLEOTIDE SEQUENCE [LARGE SCALE GENOMIC DNA]</scope>
    <source>
        <strain evidence="4">CCM 7526</strain>
    </source>
</reference>
<proteinExistence type="inferred from homology"/>
<dbReference type="PANTHER" id="PTHR24321:SF8">
    <property type="entry name" value="ESTRADIOL 17-BETA-DEHYDROGENASE 8-RELATED"/>
    <property type="match status" value="1"/>
</dbReference>
<dbReference type="PANTHER" id="PTHR24321">
    <property type="entry name" value="DEHYDROGENASES, SHORT CHAIN"/>
    <property type="match status" value="1"/>
</dbReference>
<evidence type="ECO:0000313" key="3">
    <source>
        <dbReference type="EMBL" id="MFD1365016.1"/>
    </source>
</evidence>
<dbReference type="RefSeq" id="WP_317795251.1">
    <property type="nucleotide sequence ID" value="NZ_AP028461.1"/>
</dbReference>